<comment type="caution">
    <text evidence="1">The sequence shown here is derived from an EMBL/GenBank/DDBJ whole genome shotgun (WGS) entry which is preliminary data.</text>
</comment>
<proteinExistence type="predicted"/>
<keyword evidence="2" id="KW-1185">Reference proteome</keyword>
<organism evidence="1 2">
    <name type="scientific">Eretmocerus hayati</name>
    <dbReference type="NCBI Taxonomy" id="131215"/>
    <lineage>
        <taxon>Eukaryota</taxon>
        <taxon>Metazoa</taxon>
        <taxon>Ecdysozoa</taxon>
        <taxon>Arthropoda</taxon>
        <taxon>Hexapoda</taxon>
        <taxon>Insecta</taxon>
        <taxon>Pterygota</taxon>
        <taxon>Neoptera</taxon>
        <taxon>Endopterygota</taxon>
        <taxon>Hymenoptera</taxon>
        <taxon>Apocrita</taxon>
        <taxon>Proctotrupomorpha</taxon>
        <taxon>Chalcidoidea</taxon>
        <taxon>Aphelinidae</taxon>
        <taxon>Aphelininae</taxon>
        <taxon>Eretmocerus</taxon>
    </lineage>
</organism>
<evidence type="ECO:0000313" key="1">
    <source>
        <dbReference type="EMBL" id="KAJ8682357.1"/>
    </source>
</evidence>
<accession>A0ACC2PG85</accession>
<protein>
    <submittedName>
        <fullName evidence="1">Uncharacterized protein</fullName>
    </submittedName>
</protein>
<evidence type="ECO:0000313" key="2">
    <source>
        <dbReference type="Proteomes" id="UP001239111"/>
    </source>
</evidence>
<gene>
    <name evidence="1" type="ORF">QAD02_018149</name>
</gene>
<sequence length="246" mass="27975">MLVISRYTTTIGTMDFGVANSGSFGVNVNRDEYYRGKIRFCLLLHHLIPVRSYVRDVIEQSDNFISDSLIPRIVRDLEKKLNPQQFSLVKHIIEGFRNPFEAFSTEKGRFAIFRKDSIFRDPKPFKIGEKAIQTFVAGSIRASLTFGPVFAIHIPLIRALKTFFQLPGVYKAAKNYIADLDSSETITNYRQGLTWQKYYSQFAQDHEDYFDLEIFIDDLQTGNGMGSAAGVQKLCGVFARCSSLPP</sequence>
<name>A0ACC2PG85_9HYME</name>
<reference evidence="1" key="1">
    <citation type="submission" date="2023-04" db="EMBL/GenBank/DDBJ databases">
        <title>A chromosome-level genome assembly of the parasitoid wasp Eretmocerus hayati.</title>
        <authorList>
            <person name="Zhong Y."/>
            <person name="Liu S."/>
            <person name="Liu Y."/>
        </authorList>
    </citation>
    <scope>NUCLEOTIDE SEQUENCE</scope>
    <source>
        <strain evidence="1">ZJU_SS_LIU_2023</strain>
    </source>
</reference>
<dbReference type="Proteomes" id="UP001239111">
    <property type="component" value="Chromosome 1"/>
</dbReference>
<dbReference type="EMBL" id="CM056741">
    <property type="protein sequence ID" value="KAJ8682357.1"/>
    <property type="molecule type" value="Genomic_DNA"/>
</dbReference>